<keyword evidence="1" id="KW-0175">Coiled coil</keyword>
<feature type="coiled-coil region" evidence="1">
    <location>
        <begin position="95"/>
        <end position="178"/>
    </location>
</feature>
<dbReference type="OrthoDB" id="269872at2759"/>
<reference evidence="5" key="1">
    <citation type="submission" date="2016-06" db="UniProtKB">
        <authorList>
            <consortium name="WormBaseParasite"/>
        </authorList>
    </citation>
    <scope>IDENTIFICATION</scope>
</reference>
<name>A0A183BC55_9TREM</name>
<proteinExistence type="predicted"/>
<dbReference type="AlphaFoldDB" id="A0A183BC55"/>
<evidence type="ECO:0000256" key="2">
    <source>
        <dbReference type="SAM" id="Phobius"/>
    </source>
</evidence>
<protein>
    <submittedName>
        <fullName evidence="5">TACC_C domain-containing protein</fullName>
    </submittedName>
</protein>
<evidence type="ECO:0000313" key="4">
    <source>
        <dbReference type="Proteomes" id="UP000272942"/>
    </source>
</evidence>
<keyword evidence="2" id="KW-1133">Transmembrane helix</keyword>
<evidence type="ECO:0000313" key="5">
    <source>
        <dbReference type="WBParaSite" id="ECPE_0001683301-mRNA-1"/>
    </source>
</evidence>
<evidence type="ECO:0000313" key="3">
    <source>
        <dbReference type="EMBL" id="VDP94063.1"/>
    </source>
</evidence>
<keyword evidence="2" id="KW-0812">Transmembrane</keyword>
<evidence type="ECO:0000256" key="1">
    <source>
        <dbReference type="SAM" id="Coils"/>
    </source>
</evidence>
<reference evidence="3 4" key="2">
    <citation type="submission" date="2018-11" db="EMBL/GenBank/DDBJ databases">
        <authorList>
            <consortium name="Pathogen Informatics"/>
        </authorList>
    </citation>
    <scope>NUCLEOTIDE SEQUENCE [LARGE SCALE GENOMIC DNA]</scope>
    <source>
        <strain evidence="3 4">Egypt</strain>
    </source>
</reference>
<feature type="transmembrane region" description="Helical" evidence="2">
    <location>
        <begin position="182"/>
        <end position="202"/>
    </location>
</feature>
<dbReference type="SUPFAM" id="SSF90257">
    <property type="entry name" value="Myosin rod fragments"/>
    <property type="match status" value="1"/>
</dbReference>
<keyword evidence="4" id="KW-1185">Reference proteome</keyword>
<accession>A0A183BC55</accession>
<organism evidence="5">
    <name type="scientific">Echinostoma caproni</name>
    <dbReference type="NCBI Taxonomy" id="27848"/>
    <lineage>
        <taxon>Eukaryota</taxon>
        <taxon>Metazoa</taxon>
        <taxon>Spiralia</taxon>
        <taxon>Lophotrochozoa</taxon>
        <taxon>Platyhelminthes</taxon>
        <taxon>Trematoda</taxon>
        <taxon>Digenea</taxon>
        <taxon>Plagiorchiida</taxon>
        <taxon>Echinostomata</taxon>
        <taxon>Echinostomatoidea</taxon>
        <taxon>Echinostomatidae</taxon>
        <taxon>Echinostoma</taxon>
    </lineage>
</organism>
<dbReference type="Proteomes" id="UP000272942">
    <property type="component" value="Unassembled WGS sequence"/>
</dbReference>
<gene>
    <name evidence="3" type="ORF">ECPE_LOCUS16791</name>
</gene>
<dbReference type="PANTHER" id="PTHR23313">
    <property type="entry name" value="TSEC1-RELATED"/>
    <property type="match status" value="1"/>
</dbReference>
<dbReference type="EMBL" id="UZAN01065918">
    <property type="protein sequence ID" value="VDP94063.1"/>
    <property type="molecule type" value="Genomic_DNA"/>
</dbReference>
<keyword evidence="2" id="KW-0472">Membrane</keyword>
<sequence>MNMIANLRSTVNVISQVMAFSPIGLCFTKNILILASALEDSNEKTVYPPTVDQSYPESVGSQIASDRTDKEVVQDAPFGDILPEPASKLSMKAQNRYLKAKVRVLQEELQKMNTELNDSREETARYKKRTQELEDERNRLHRVTTSHSAQVEKVKKSLDETRTHCDTLEAERNALRKVKMNLYEIIFAVYIYLLNLPFPLMLDLYDFSRPWLVYKRIYRDCTLTPLDGLPASMVLRAVQDGSS</sequence>
<dbReference type="PANTHER" id="PTHR23313:SF0">
    <property type="entry name" value="TESTIS-EXPRESSED PROTEIN 9"/>
    <property type="match status" value="1"/>
</dbReference>
<dbReference type="WBParaSite" id="ECPE_0001683301-mRNA-1">
    <property type="protein sequence ID" value="ECPE_0001683301-mRNA-1"/>
    <property type="gene ID" value="ECPE_0001683301"/>
</dbReference>